<organism evidence="2 3">
    <name type="scientific">Candidatus Acidiferrum panamense</name>
    <dbReference type="NCBI Taxonomy" id="2741543"/>
    <lineage>
        <taxon>Bacteria</taxon>
        <taxon>Pseudomonadati</taxon>
        <taxon>Acidobacteriota</taxon>
        <taxon>Terriglobia</taxon>
        <taxon>Candidatus Acidiferrales</taxon>
        <taxon>Candidatus Acidiferrum</taxon>
    </lineage>
</organism>
<feature type="compositionally biased region" description="Basic and acidic residues" evidence="1">
    <location>
        <begin position="629"/>
        <end position="648"/>
    </location>
</feature>
<gene>
    <name evidence="2" type="ORF">HRJ53_13405</name>
</gene>
<feature type="compositionally biased region" description="Basic and acidic residues" evidence="1">
    <location>
        <begin position="655"/>
        <end position="672"/>
    </location>
</feature>
<dbReference type="AlphaFoldDB" id="A0A7V8NR38"/>
<evidence type="ECO:0000256" key="1">
    <source>
        <dbReference type="SAM" id="MobiDB-lite"/>
    </source>
</evidence>
<feature type="compositionally biased region" description="Polar residues" evidence="1">
    <location>
        <begin position="614"/>
        <end position="625"/>
    </location>
</feature>
<evidence type="ECO:0000313" key="2">
    <source>
        <dbReference type="EMBL" id="MBA0085989.1"/>
    </source>
</evidence>
<keyword evidence="3" id="KW-1185">Reference proteome</keyword>
<name>A0A7V8NR38_9BACT</name>
<protein>
    <submittedName>
        <fullName evidence="2">Uncharacterized protein</fullName>
    </submittedName>
</protein>
<accession>A0A7V8NR38</accession>
<feature type="region of interest" description="Disordered" evidence="1">
    <location>
        <begin position="614"/>
        <end position="672"/>
    </location>
</feature>
<dbReference type="Proteomes" id="UP000567293">
    <property type="component" value="Unassembled WGS sequence"/>
</dbReference>
<evidence type="ECO:0000313" key="3">
    <source>
        <dbReference type="Proteomes" id="UP000567293"/>
    </source>
</evidence>
<dbReference type="EMBL" id="JACDQQ010001300">
    <property type="protein sequence ID" value="MBA0085989.1"/>
    <property type="molecule type" value="Genomic_DNA"/>
</dbReference>
<proteinExistence type="predicted"/>
<feature type="region of interest" description="Disordered" evidence="1">
    <location>
        <begin position="1"/>
        <end position="25"/>
    </location>
</feature>
<sequence>MAPQDQNQLVRDPRQDDDEEQRRREEQYKFYGGAYGGWRGYKQGEQPGKGVEPPEGLVPEFTPAPMPDIEHRAGMKIGGQVVPPGYRVGAEQLPIGRAAPFGSSEWWQARGEDLMRKTHPYPATGWKKFGRIMGDIGQTAGEAIVPNVMAGIPGTRLYNRLGLEEAIRRGGEAQTRESELALRGAQTQREQVQAAKDVWELGIPKAQGEPYTTPEGTFQMYMYPDGTQRAYPVGETPERMQPPAGLFPGGLTPGAGGGGAPPGGAARGTIPGVQAVTPPGQAPTVTPGEAGGGGGIPVAAAPQIAAAQTPQRGPIPQSMLPQGRMTKEQVEQTYLRLLAQDPATLTQNERDWMKAHEAEVTPVLPIGDKGKADYDARIRNALGPNVDPTPYLTDPRDTRQQAQDKFNSAKFFANEQLNRERPYVQEEIRDKRTQVYAINPGNGQLETTNKWTAEKDWGAAIRPVTPAIQAQDAEMIRQLRDAQLNQFRYMRAYQQVHHDISGLAATNMSNIINDQQIGVKLEAFGAGLDVSMVNKAVKDMSVASSWNALKDDEKRLLTGYLRAKMGVIAFNRALNKSSRMAEGLVMLEMKNLPLPWVGATVANEQNQAFQENIDSAGNGLPTNLPGSEHPARYRERLERMAREEDRRGGAPGPRPGERVKVWDPKTNRFKEQ</sequence>
<comment type="caution">
    <text evidence="2">The sequence shown here is derived from an EMBL/GenBank/DDBJ whole genome shotgun (WGS) entry which is preliminary data.</text>
</comment>
<reference evidence="2" key="1">
    <citation type="submission" date="2020-06" db="EMBL/GenBank/DDBJ databases">
        <title>Legume-microbial interactions unlock mineral nutrients during tropical forest succession.</title>
        <authorList>
            <person name="Epihov D.Z."/>
        </authorList>
    </citation>
    <scope>NUCLEOTIDE SEQUENCE [LARGE SCALE GENOMIC DNA]</scope>
    <source>
        <strain evidence="2">Pan2503</strain>
    </source>
</reference>